<keyword evidence="2" id="KW-1185">Reference proteome</keyword>
<accession>A0A0L1J3I4</accession>
<reference evidence="1 2" key="1">
    <citation type="submission" date="2014-06" db="EMBL/GenBank/DDBJ databases">
        <title>The Genome of the Aflatoxigenic Filamentous Fungus Aspergillus nomius.</title>
        <authorList>
            <person name="Moore M.G."/>
            <person name="Shannon B.M."/>
            <person name="Brian M.M."/>
        </authorList>
    </citation>
    <scope>NUCLEOTIDE SEQUENCE [LARGE SCALE GENOMIC DNA]</scope>
    <source>
        <strain evidence="1 2">NRRL 13137</strain>
    </source>
</reference>
<evidence type="ECO:0000313" key="2">
    <source>
        <dbReference type="Proteomes" id="UP000037505"/>
    </source>
</evidence>
<dbReference type="EMBL" id="JNOM01000120">
    <property type="protein sequence ID" value="KNG86314.1"/>
    <property type="molecule type" value="Genomic_DNA"/>
</dbReference>
<sequence length="226" mass="25899">MPLAPHSKLDYCCRLRTLQPSRSQFTLKPTQVRDWPNFTREIKDLLDPYCGKYEPFMPVIRREVFGVANELGVQGCFVNNALHPVGEIANLLRLGVCFGDPQYGINRRQDEIKKGKKRKHGAQKTDNVKGKLVPDLTLTSHHGPSAAKLWCEREKITYNPFRPPRKWKGSFVGLFEIAVFDKAYTMRNREAQLPITAKWMLARGFRLVADWPGKWVLPAAKQSHKG</sequence>
<proteinExistence type="predicted"/>
<dbReference type="RefSeq" id="XP_015407237.1">
    <property type="nucleotide sequence ID" value="XM_015550472.1"/>
</dbReference>
<comment type="caution">
    <text evidence="1">The sequence shown here is derived from an EMBL/GenBank/DDBJ whole genome shotgun (WGS) entry which is preliminary data.</text>
</comment>
<dbReference type="OrthoDB" id="2156052at2759"/>
<gene>
    <name evidence="1" type="ORF">ANOM_005215</name>
</gene>
<dbReference type="AlphaFoldDB" id="A0A0L1J3I4"/>
<evidence type="ECO:0000313" key="1">
    <source>
        <dbReference type="EMBL" id="KNG86314.1"/>
    </source>
</evidence>
<organism evidence="1 2">
    <name type="scientific">Aspergillus nomiae NRRL (strain ATCC 15546 / NRRL 13137 / CBS 260.88 / M93)</name>
    <dbReference type="NCBI Taxonomy" id="1509407"/>
    <lineage>
        <taxon>Eukaryota</taxon>
        <taxon>Fungi</taxon>
        <taxon>Dikarya</taxon>
        <taxon>Ascomycota</taxon>
        <taxon>Pezizomycotina</taxon>
        <taxon>Eurotiomycetes</taxon>
        <taxon>Eurotiomycetidae</taxon>
        <taxon>Eurotiales</taxon>
        <taxon>Aspergillaceae</taxon>
        <taxon>Aspergillus</taxon>
        <taxon>Aspergillus subgen. Circumdati</taxon>
    </lineage>
</organism>
<dbReference type="GeneID" id="26807019"/>
<protein>
    <submittedName>
        <fullName evidence="1">Uncharacterized protein</fullName>
    </submittedName>
</protein>
<dbReference type="Proteomes" id="UP000037505">
    <property type="component" value="Unassembled WGS sequence"/>
</dbReference>
<name>A0A0L1J3I4_ASPN3</name>